<dbReference type="Proteomes" id="UP001518140">
    <property type="component" value="Unassembled WGS sequence"/>
</dbReference>
<comment type="caution">
    <text evidence="1">The sequence shown here is derived from an EMBL/GenBank/DDBJ whole genome shotgun (WGS) entry which is preliminary data.</text>
</comment>
<evidence type="ECO:0000313" key="2">
    <source>
        <dbReference type="Proteomes" id="UP001518140"/>
    </source>
</evidence>
<name>A0ABX0DY84_9ACTN</name>
<dbReference type="EMBL" id="JAAKZX010000096">
    <property type="protein sequence ID" value="NGO45605.1"/>
    <property type="molecule type" value="Genomic_DNA"/>
</dbReference>
<organism evidence="1 2">
    <name type="scientific">Streptomyces ureilyticus</name>
    <dbReference type="NCBI Taxonomy" id="1775131"/>
    <lineage>
        <taxon>Bacteria</taxon>
        <taxon>Bacillati</taxon>
        <taxon>Actinomycetota</taxon>
        <taxon>Actinomycetes</taxon>
        <taxon>Kitasatosporales</taxon>
        <taxon>Streptomycetaceae</taxon>
        <taxon>Streptomyces</taxon>
    </lineage>
</organism>
<evidence type="ECO:0000313" key="1">
    <source>
        <dbReference type="EMBL" id="NGO45605.1"/>
    </source>
</evidence>
<dbReference type="RefSeq" id="WP_165342160.1">
    <property type="nucleotide sequence ID" value="NZ_JAAKZX010000096.1"/>
</dbReference>
<protein>
    <submittedName>
        <fullName evidence="1">Uncharacterized protein</fullName>
    </submittedName>
</protein>
<reference evidence="1 2" key="1">
    <citation type="submission" date="2020-02" db="EMBL/GenBank/DDBJ databases">
        <title>Whole-genome analyses of novel actinobacteria.</title>
        <authorList>
            <person name="Sahin N."/>
            <person name="Tokatli A."/>
        </authorList>
    </citation>
    <scope>NUCLEOTIDE SEQUENCE [LARGE SCALE GENOMIC DNA]</scope>
    <source>
        <strain evidence="1 2">YC419</strain>
    </source>
</reference>
<accession>A0ABX0DY84</accession>
<sequence length="48" mass="5522">MSTTEVLTESATSKYVQTTKWKLHYNEAGDGHPLRLRQARFRSSVRLA</sequence>
<keyword evidence="2" id="KW-1185">Reference proteome</keyword>
<gene>
    <name evidence="1" type="ORF">G6048_26835</name>
</gene>
<proteinExistence type="predicted"/>